<feature type="compositionally biased region" description="Low complexity" evidence="1">
    <location>
        <begin position="211"/>
        <end position="225"/>
    </location>
</feature>
<feature type="domain" description="Zn(2)-C6 fungal-type" evidence="2">
    <location>
        <begin position="19"/>
        <end position="63"/>
    </location>
</feature>
<dbReference type="SMART" id="SM00066">
    <property type="entry name" value="GAL4"/>
    <property type="match status" value="1"/>
</dbReference>
<evidence type="ECO:0000313" key="3">
    <source>
        <dbReference type="EMBL" id="SCU95066.1"/>
    </source>
</evidence>
<dbReference type="Proteomes" id="UP000191144">
    <property type="component" value="Chromosome F"/>
</dbReference>
<keyword evidence="4" id="KW-1185">Reference proteome</keyword>
<accession>A0A1G4JVK8</accession>
<evidence type="ECO:0000259" key="2">
    <source>
        <dbReference type="PROSITE" id="PS50048"/>
    </source>
</evidence>
<dbReference type="PROSITE" id="PS50048">
    <property type="entry name" value="ZN2_CY6_FUNGAL_2"/>
    <property type="match status" value="1"/>
</dbReference>
<reference evidence="4" key="1">
    <citation type="submission" date="2016-03" db="EMBL/GenBank/DDBJ databases">
        <authorList>
            <person name="Devillers Hugo."/>
        </authorList>
    </citation>
    <scope>NUCLEOTIDE SEQUENCE [LARGE SCALE GENOMIC DNA]</scope>
</reference>
<dbReference type="PANTHER" id="PTHR47431:SF1">
    <property type="entry name" value="ZN(II)2CYS6 TRANSCRIPTION FACTOR (EUROFUNG)"/>
    <property type="match status" value="1"/>
</dbReference>
<dbReference type="Pfam" id="PF00172">
    <property type="entry name" value="Zn_clus"/>
    <property type="match status" value="1"/>
</dbReference>
<dbReference type="AlphaFoldDB" id="A0A1G4JVK8"/>
<dbReference type="EMBL" id="LT598477">
    <property type="protein sequence ID" value="SCU95066.1"/>
    <property type="molecule type" value="Genomic_DNA"/>
</dbReference>
<dbReference type="CDD" id="cd00067">
    <property type="entry name" value="GAL4"/>
    <property type="match status" value="1"/>
</dbReference>
<dbReference type="SUPFAM" id="SSF57701">
    <property type="entry name" value="Zn2/Cys6 DNA-binding domain"/>
    <property type="match status" value="1"/>
</dbReference>
<sequence length="938" mass="105537">MSSSSQRYLDKKRKVARRACLTCREKKIKCDGEFSIAEPGSASDGLSKTTCTNCANAGMECVFVASQRGGRRVAGKTAASQSHSEPRDSEQPHSFKIFPPNAPPAHDFPHNTPHPPPPPNFRLPPPSTGYDYNFFPPPPPPPPHHSPHNFAHYHHPPSHHHYPHHPYPPHHHNNFYRRHQQHQFPGPFSHPQDPYLSDSHSPVPPKPRRASPPSFFRPLSPPGSFLWRREYRHPDRDGDSRDFSTSYSKTGNASEQYRNSSSDIDGSETFGLGSVANKTISSVLDLSASPSSTNASSLTAKPSIDSSGKSKLSLAALLVPEVSPRAAVTSYCAAKSPAQKSPALKKEVLSLESGYSDEALQEFGFSSWNDCLLGIDVFYKIIHPQFPILPSKSQFQEEFSPIHNAALLHSLFLCASPYMQNERLMKKAFHHKMISAFWHRLDLVSSLQTSLLLAFYYIRSAENRDRAEEFLLKAAKIIHFSRIPKMFAENDLQELMKVTPHKVGQQRKLLLAALWRLYFIAYMGRLYYDDSAFCSDMTWSGSKAQTLRKLLNVDELPFPSKEVMISLKSEMEAASMPNIIDRNTRSSNTASLLCDAISQCMQLMSNPNSEKSPIPTPALELAVNSALVRSHGRKTVIDFQTLEAKLVLLAMHIKRILSSMFVMPRFCEQGIGTEQFFEAYLAEYQEVLQGNFLRHFEIDMAQLIELFLVVQDCTVLLKIASSAFLTWSENGFLGSKSMLSTSEQFDTSVNDSDSAQSPTIPDKLFPAEHLTRLRLEGHQTKNAHSSKLENVFTPSQFKELWKQYPPLFRTIMCQVIPLQGLLLTFSKISTFSSDNQVPQLFYAGQEKLFLSDEVSNAGIFKDRSISSFRFGIEAGELKRKGDFVTLLECLCDSSYMLNDLKLCLEYLHLDASLFEENGNILPNIRTMSIWAKTLFPTP</sequence>
<dbReference type="InterPro" id="IPR001138">
    <property type="entry name" value="Zn2Cys6_DnaBD"/>
</dbReference>
<dbReference type="OrthoDB" id="4097152at2759"/>
<organism evidence="3 4">
    <name type="scientific">Lachancea meyersii CBS 8951</name>
    <dbReference type="NCBI Taxonomy" id="1266667"/>
    <lineage>
        <taxon>Eukaryota</taxon>
        <taxon>Fungi</taxon>
        <taxon>Dikarya</taxon>
        <taxon>Ascomycota</taxon>
        <taxon>Saccharomycotina</taxon>
        <taxon>Saccharomycetes</taxon>
        <taxon>Saccharomycetales</taxon>
        <taxon>Saccharomycetaceae</taxon>
        <taxon>Lachancea</taxon>
    </lineage>
</organism>
<dbReference type="PANTHER" id="PTHR47431">
    <property type="entry name" value="ZN(II)2CYS6 TRANSCRIPTION FACTOR (EUROFUNG)-RELATED"/>
    <property type="match status" value="1"/>
</dbReference>
<evidence type="ECO:0000313" key="4">
    <source>
        <dbReference type="Proteomes" id="UP000191144"/>
    </source>
</evidence>
<feature type="compositionally biased region" description="Basic and acidic residues" evidence="1">
    <location>
        <begin position="84"/>
        <end position="93"/>
    </location>
</feature>
<dbReference type="CDD" id="cd12148">
    <property type="entry name" value="fungal_TF_MHR"/>
    <property type="match status" value="1"/>
</dbReference>
<evidence type="ECO:0000256" key="1">
    <source>
        <dbReference type="SAM" id="MobiDB-lite"/>
    </source>
</evidence>
<dbReference type="Gene3D" id="4.10.240.10">
    <property type="entry name" value="Zn(2)-C6 fungal-type DNA-binding domain"/>
    <property type="match status" value="1"/>
</dbReference>
<name>A0A1G4JVK8_9SACH</name>
<feature type="compositionally biased region" description="Basic and acidic residues" evidence="1">
    <location>
        <begin position="227"/>
        <end position="242"/>
    </location>
</feature>
<feature type="region of interest" description="Disordered" evidence="1">
    <location>
        <begin position="72"/>
        <end position="265"/>
    </location>
</feature>
<dbReference type="InterPro" id="IPR036864">
    <property type="entry name" value="Zn2-C6_fun-type_DNA-bd_sf"/>
</dbReference>
<protein>
    <submittedName>
        <fullName evidence="3">LAME_0F10550g1_1</fullName>
    </submittedName>
</protein>
<dbReference type="GO" id="GO:0008270">
    <property type="term" value="F:zinc ion binding"/>
    <property type="evidence" value="ECO:0007669"/>
    <property type="project" value="InterPro"/>
</dbReference>
<gene>
    <name evidence="3" type="ORF">LAME_0F10550G</name>
</gene>
<feature type="compositionally biased region" description="Polar residues" evidence="1">
    <location>
        <begin position="243"/>
        <end position="264"/>
    </location>
</feature>
<dbReference type="GO" id="GO:0000981">
    <property type="term" value="F:DNA-binding transcription factor activity, RNA polymerase II-specific"/>
    <property type="evidence" value="ECO:0007669"/>
    <property type="project" value="InterPro"/>
</dbReference>
<feature type="compositionally biased region" description="Basic residues" evidence="1">
    <location>
        <begin position="145"/>
        <end position="181"/>
    </location>
</feature>
<feature type="compositionally biased region" description="Pro residues" evidence="1">
    <location>
        <begin position="112"/>
        <end position="127"/>
    </location>
</feature>
<proteinExistence type="predicted"/>
<feature type="compositionally biased region" description="Pro residues" evidence="1">
    <location>
        <begin position="135"/>
        <end position="144"/>
    </location>
</feature>